<organism evidence="2 3">
    <name type="scientific">Lentinula guzmanii</name>
    <dbReference type="NCBI Taxonomy" id="2804957"/>
    <lineage>
        <taxon>Eukaryota</taxon>
        <taxon>Fungi</taxon>
        <taxon>Dikarya</taxon>
        <taxon>Basidiomycota</taxon>
        <taxon>Agaricomycotina</taxon>
        <taxon>Agaricomycetes</taxon>
        <taxon>Agaricomycetidae</taxon>
        <taxon>Agaricales</taxon>
        <taxon>Marasmiineae</taxon>
        <taxon>Omphalotaceae</taxon>
        <taxon>Lentinula</taxon>
    </lineage>
</organism>
<reference evidence="2" key="2">
    <citation type="journal article" date="2023" name="Proc. Natl. Acad. Sci. U.S.A.">
        <title>A global phylogenomic analysis of the shiitake genus Lentinula.</title>
        <authorList>
            <person name="Sierra-Patev S."/>
            <person name="Min B."/>
            <person name="Naranjo-Ortiz M."/>
            <person name="Looney B."/>
            <person name="Konkel Z."/>
            <person name="Slot J.C."/>
            <person name="Sakamoto Y."/>
            <person name="Steenwyk J.L."/>
            <person name="Rokas A."/>
            <person name="Carro J."/>
            <person name="Camarero S."/>
            <person name="Ferreira P."/>
            <person name="Molpeceres G."/>
            <person name="Ruiz-Duenas F.J."/>
            <person name="Serrano A."/>
            <person name="Henrissat B."/>
            <person name="Drula E."/>
            <person name="Hughes K.W."/>
            <person name="Mata J.L."/>
            <person name="Ishikawa N.K."/>
            <person name="Vargas-Isla R."/>
            <person name="Ushijima S."/>
            <person name="Smith C.A."/>
            <person name="Donoghue J."/>
            <person name="Ahrendt S."/>
            <person name="Andreopoulos W."/>
            <person name="He G."/>
            <person name="LaButti K."/>
            <person name="Lipzen A."/>
            <person name="Ng V."/>
            <person name="Riley R."/>
            <person name="Sandor L."/>
            <person name="Barry K."/>
            <person name="Martinez A.T."/>
            <person name="Xiao Y."/>
            <person name="Gibbons J.G."/>
            <person name="Terashima K."/>
            <person name="Grigoriev I.V."/>
            <person name="Hibbett D."/>
        </authorList>
    </citation>
    <scope>NUCLEOTIDE SEQUENCE</scope>
    <source>
        <strain evidence="2">ET3784</strain>
    </source>
</reference>
<reference evidence="2" key="1">
    <citation type="submission" date="2022-08" db="EMBL/GenBank/DDBJ databases">
        <authorList>
            <consortium name="DOE Joint Genome Institute"/>
            <person name="Min B."/>
            <person name="Sierra-Patev S."/>
            <person name="Naranjo-Ortiz M."/>
            <person name="Looney B."/>
            <person name="Konkel Z."/>
            <person name="Slot J.C."/>
            <person name="Sakamoto Y."/>
            <person name="Steenwyk J.L."/>
            <person name="Rokas A."/>
            <person name="Carro J."/>
            <person name="Camarero S."/>
            <person name="Ferreira P."/>
            <person name="Molpeceres G."/>
            <person name="Ruiz-duenas F.J."/>
            <person name="Serrano A."/>
            <person name="Henrissat B."/>
            <person name="Drula E."/>
            <person name="Hughes K.W."/>
            <person name="Mata J.L."/>
            <person name="Ishikawa N.K."/>
            <person name="Vargas-Isla R."/>
            <person name="Ushijima S."/>
            <person name="Smith C.A."/>
            <person name="Ahrendt S."/>
            <person name="Andreopoulos W."/>
            <person name="He G."/>
            <person name="LaButti K."/>
            <person name="Lipzen A."/>
            <person name="Ng V."/>
            <person name="Riley R."/>
            <person name="Sandor L."/>
            <person name="Barry K."/>
            <person name="Martinez A.T."/>
            <person name="Xiao Y."/>
            <person name="Gibbons J.G."/>
            <person name="Terashima K."/>
            <person name="Hibbett D.S."/>
            <person name="Grigoriev I.V."/>
        </authorList>
    </citation>
    <scope>NUCLEOTIDE SEQUENCE</scope>
    <source>
        <strain evidence="2">ET3784</strain>
    </source>
</reference>
<feature type="compositionally biased region" description="Polar residues" evidence="1">
    <location>
        <begin position="30"/>
        <end position="39"/>
    </location>
</feature>
<keyword evidence="3" id="KW-1185">Reference proteome</keyword>
<feature type="region of interest" description="Disordered" evidence="1">
    <location>
        <begin position="28"/>
        <end position="82"/>
    </location>
</feature>
<sequence length="433" mass="49673">MEIDPSLIPCPNFDSPGFASLRNALIIDPNTPNVTTNEEASQKLKEAWEADNQAQRLDYQTRAQEREEQENEVQRQREAEDKLKEDELKKRDLELAQEKEKKRVPLYDFQLGQGLSSLPLLLHPYAQKKMANRDYVELWYFTPEAFKEADHNRSTAESNRFELASSDDSQAFTLLGTHSTRPSSKVKPDEDLSWADVQRAKSAFLGALPTGGYPAKFVQMFASFYANLDMHAELRKVGGDRVIALYHAKMRRAWFMENKQQRPFDLAVIANEILQECRDEIRDLDHKKALKDLSTATSLLHRTPGMLPVHSAGTPQARKAFPQPHRKSHRMNPYPPPKIPESPLQPSTEFQRSFREADQPRLPRCHRCLCRDKHDVRRCSRSETWNGKRKPICDWNGNRRLEFSSGIHKGLEKHRCSGCASTSHGAEDCPDGQ</sequence>
<dbReference type="Proteomes" id="UP001176059">
    <property type="component" value="Unassembled WGS sequence"/>
</dbReference>
<evidence type="ECO:0000256" key="1">
    <source>
        <dbReference type="SAM" id="MobiDB-lite"/>
    </source>
</evidence>
<accession>A0AA38JSY9</accession>
<gene>
    <name evidence="2" type="ORF">DFJ43DRAFT_872746</name>
</gene>
<feature type="compositionally biased region" description="Basic and acidic residues" evidence="1">
    <location>
        <begin position="72"/>
        <end position="82"/>
    </location>
</feature>
<evidence type="ECO:0000313" key="2">
    <source>
        <dbReference type="EMBL" id="KAJ3735550.1"/>
    </source>
</evidence>
<dbReference type="EMBL" id="JANVFO010000009">
    <property type="protein sequence ID" value="KAJ3735550.1"/>
    <property type="molecule type" value="Genomic_DNA"/>
</dbReference>
<name>A0AA38JSY9_9AGAR</name>
<protein>
    <submittedName>
        <fullName evidence="2">Uncharacterized protein</fullName>
    </submittedName>
</protein>
<evidence type="ECO:0000313" key="3">
    <source>
        <dbReference type="Proteomes" id="UP001176059"/>
    </source>
</evidence>
<feature type="region of interest" description="Disordered" evidence="1">
    <location>
        <begin position="304"/>
        <end position="346"/>
    </location>
</feature>
<proteinExistence type="predicted"/>
<dbReference type="AlphaFoldDB" id="A0AA38JSY9"/>
<comment type="caution">
    <text evidence="2">The sequence shown here is derived from an EMBL/GenBank/DDBJ whole genome shotgun (WGS) entry which is preliminary data.</text>
</comment>